<evidence type="ECO:0000256" key="7">
    <source>
        <dbReference type="SAM" id="Phobius"/>
    </source>
</evidence>
<feature type="transmembrane region" description="Helical" evidence="7">
    <location>
        <begin position="159"/>
        <end position="181"/>
    </location>
</feature>
<evidence type="ECO:0000259" key="8">
    <source>
        <dbReference type="Pfam" id="PF01694"/>
    </source>
</evidence>
<keyword evidence="4" id="KW-0378">Hydrolase</keyword>
<dbReference type="InterPro" id="IPR022764">
    <property type="entry name" value="Peptidase_S54_rhomboid_dom"/>
</dbReference>
<keyword evidence="10" id="KW-1185">Reference proteome</keyword>
<feature type="transmembrane region" description="Helical" evidence="7">
    <location>
        <begin position="99"/>
        <end position="118"/>
    </location>
</feature>
<evidence type="ECO:0000313" key="9">
    <source>
        <dbReference type="EMBL" id="KZE18743.1"/>
    </source>
</evidence>
<protein>
    <recommendedName>
        <fullName evidence="8">Peptidase S54 rhomboid domain-containing protein</fullName>
    </recommendedName>
</protein>
<dbReference type="EMBL" id="LQQO01000001">
    <property type="protein sequence ID" value="KZE18743.1"/>
    <property type="molecule type" value="Genomic_DNA"/>
</dbReference>
<name>A0ABR5YHM0_9SPHN</name>
<evidence type="ECO:0000256" key="1">
    <source>
        <dbReference type="ARBA" id="ARBA00004141"/>
    </source>
</evidence>
<feature type="transmembrane region" description="Helical" evidence="7">
    <location>
        <begin position="124"/>
        <end position="147"/>
    </location>
</feature>
<accession>A0ABR5YHM0</accession>
<dbReference type="Gene3D" id="1.20.1540.10">
    <property type="entry name" value="Rhomboid-like"/>
    <property type="match status" value="1"/>
</dbReference>
<dbReference type="InterPro" id="IPR050925">
    <property type="entry name" value="Rhomboid_protease_S54"/>
</dbReference>
<dbReference type="SUPFAM" id="SSF144091">
    <property type="entry name" value="Rhomboid-like"/>
    <property type="match status" value="1"/>
</dbReference>
<feature type="transmembrane region" description="Helical" evidence="7">
    <location>
        <begin position="60"/>
        <end position="87"/>
    </location>
</feature>
<keyword evidence="6 7" id="KW-0472">Membrane</keyword>
<comment type="caution">
    <text evidence="9">The sequence shown here is derived from an EMBL/GenBank/DDBJ whole genome shotgun (WGS) entry which is preliminary data.</text>
</comment>
<dbReference type="InterPro" id="IPR035952">
    <property type="entry name" value="Rhomboid-like_sf"/>
</dbReference>
<evidence type="ECO:0000256" key="3">
    <source>
        <dbReference type="ARBA" id="ARBA00022692"/>
    </source>
</evidence>
<evidence type="ECO:0000256" key="4">
    <source>
        <dbReference type="ARBA" id="ARBA00022801"/>
    </source>
</evidence>
<dbReference type="Proteomes" id="UP000076609">
    <property type="component" value="Unassembled WGS sequence"/>
</dbReference>
<dbReference type="PANTHER" id="PTHR43731:SF14">
    <property type="entry name" value="PRESENILIN-ASSOCIATED RHOMBOID-LIKE PROTEIN, MITOCHONDRIAL"/>
    <property type="match status" value="1"/>
</dbReference>
<comment type="similarity">
    <text evidence="2">Belongs to the peptidase S54 family.</text>
</comment>
<comment type="subcellular location">
    <subcellularLocation>
        <location evidence="1">Membrane</location>
        <topology evidence="1">Multi-pass membrane protein</topology>
    </subcellularLocation>
</comment>
<sequence length="218" mass="22582">MFERRPSPAILTIGGLIAIVSGWLILTGGVWSASIAAGFVPLRMTSDPASIEGFASFFPVWLTPITAAFIHDGWLHLAFNLLSLAIVGTPTQRAVGLRGVLVLLLVGAYASIAAQWLAGPTSPAPMIGASGAISALIGAYALLFGGGKAKPIGPIPAHVVHAIWLGVFWTALNLFIGWSSAGSEMPIAGAAHVGGFIAGMVLLRPLLVWRWGGRRGEG</sequence>
<dbReference type="RefSeq" id="WP_066687370.1">
    <property type="nucleotide sequence ID" value="NZ_CP117025.1"/>
</dbReference>
<evidence type="ECO:0000313" key="10">
    <source>
        <dbReference type="Proteomes" id="UP000076609"/>
    </source>
</evidence>
<evidence type="ECO:0000256" key="5">
    <source>
        <dbReference type="ARBA" id="ARBA00022989"/>
    </source>
</evidence>
<keyword evidence="5 7" id="KW-1133">Transmembrane helix</keyword>
<feature type="transmembrane region" description="Helical" evidence="7">
    <location>
        <begin position="12"/>
        <end position="40"/>
    </location>
</feature>
<dbReference type="PANTHER" id="PTHR43731">
    <property type="entry name" value="RHOMBOID PROTEASE"/>
    <property type="match status" value="1"/>
</dbReference>
<evidence type="ECO:0000256" key="6">
    <source>
        <dbReference type="ARBA" id="ARBA00023136"/>
    </source>
</evidence>
<proteinExistence type="inferred from homology"/>
<feature type="domain" description="Peptidase S54 rhomboid" evidence="8">
    <location>
        <begin position="62"/>
        <end position="204"/>
    </location>
</feature>
<keyword evidence="3 7" id="KW-0812">Transmembrane</keyword>
<gene>
    <name evidence="9" type="ORF">AVT10_01490</name>
</gene>
<reference evidence="10" key="1">
    <citation type="submission" date="2016-01" db="EMBL/GenBank/DDBJ databases">
        <title>Draft genome of Chromobacterium sp. F49.</title>
        <authorList>
            <person name="Hong K.W."/>
        </authorList>
    </citation>
    <scope>NUCLEOTIDE SEQUENCE [LARGE SCALE GENOMIC DNA]</scope>
    <source>
        <strain evidence="10">CN3</strain>
    </source>
</reference>
<dbReference type="Pfam" id="PF01694">
    <property type="entry name" value="Rhomboid"/>
    <property type="match status" value="1"/>
</dbReference>
<evidence type="ECO:0000256" key="2">
    <source>
        <dbReference type="ARBA" id="ARBA00009045"/>
    </source>
</evidence>
<organism evidence="9 10">
    <name type="scientific">Sphingomonas hankookensis</name>
    <dbReference type="NCBI Taxonomy" id="563996"/>
    <lineage>
        <taxon>Bacteria</taxon>
        <taxon>Pseudomonadati</taxon>
        <taxon>Pseudomonadota</taxon>
        <taxon>Alphaproteobacteria</taxon>
        <taxon>Sphingomonadales</taxon>
        <taxon>Sphingomonadaceae</taxon>
        <taxon>Sphingomonas</taxon>
    </lineage>
</organism>
<feature type="transmembrane region" description="Helical" evidence="7">
    <location>
        <begin position="187"/>
        <end position="207"/>
    </location>
</feature>